<feature type="compositionally biased region" description="Gly residues" evidence="1">
    <location>
        <begin position="74"/>
        <end position="94"/>
    </location>
</feature>
<reference evidence="2 3" key="1">
    <citation type="submission" date="2017-06" db="EMBL/GenBank/DDBJ databases">
        <authorList>
            <person name="Kim H.J."/>
            <person name="Triplett B.A."/>
        </authorList>
    </citation>
    <scope>NUCLEOTIDE SEQUENCE [LARGE SCALE GENOMIC DNA]</scope>
    <source>
        <strain evidence="2 3">CGMCC 4.1858</strain>
    </source>
</reference>
<gene>
    <name evidence="2" type="ORF">SAMN05216252_12422</name>
</gene>
<dbReference type="RefSeq" id="WP_322975712.1">
    <property type="nucleotide sequence ID" value="NZ_FZOF01000024.1"/>
</dbReference>
<dbReference type="EMBL" id="FZOF01000024">
    <property type="protein sequence ID" value="SNT41117.1"/>
    <property type="molecule type" value="Genomic_DNA"/>
</dbReference>
<accession>A0A239MDN5</accession>
<evidence type="ECO:0000313" key="3">
    <source>
        <dbReference type="Proteomes" id="UP000198280"/>
    </source>
</evidence>
<evidence type="ECO:0000313" key="2">
    <source>
        <dbReference type="EMBL" id="SNT41117.1"/>
    </source>
</evidence>
<sequence length="282" mass="27520">MRNPVGPLPSSIYWRRRAVVLLLLALLTVLAVWAVNSRDGGGNSANGPDGRSPVPSITPGPSASGPLNSSRPGGSVGGGGGDDGGDASDGGSGDSGATEGSSPGGDSGATDGGADSGASGSAGTGGTGGSGGSGGGGNGSGGAQLPAGSSLPDCGSGVSLSVRSTDNAYEPGERPRFTLTATNPSATACKLDFGPDSAVLSITDVNDHHVWASDDCPKSRAPYLLQVPAGGSTSYDVEWDRRTSSPQCATPKGGAAPYGTYLLEVKLPGRSAKQTSFVLKNV</sequence>
<feature type="region of interest" description="Disordered" evidence="1">
    <location>
        <begin position="39"/>
        <end position="180"/>
    </location>
</feature>
<name>A0A239MDN5_9ACTN</name>
<feature type="compositionally biased region" description="Gly residues" evidence="1">
    <location>
        <begin position="102"/>
        <end position="142"/>
    </location>
</feature>
<protein>
    <submittedName>
        <fullName evidence="2">Uncharacterized protein</fullName>
    </submittedName>
</protein>
<feature type="compositionally biased region" description="Polar residues" evidence="1">
    <location>
        <begin position="158"/>
        <end position="167"/>
    </location>
</feature>
<dbReference type="AlphaFoldDB" id="A0A239MDN5"/>
<proteinExistence type="predicted"/>
<evidence type="ECO:0000256" key="1">
    <source>
        <dbReference type="SAM" id="MobiDB-lite"/>
    </source>
</evidence>
<organism evidence="2 3">
    <name type="scientific">Actinacidiphila glaucinigra</name>
    <dbReference type="NCBI Taxonomy" id="235986"/>
    <lineage>
        <taxon>Bacteria</taxon>
        <taxon>Bacillati</taxon>
        <taxon>Actinomycetota</taxon>
        <taxon>Actinomycetes</taxon>
        <taxon>Kitasatosporales</taxon>
        <taxon>Streptomycetaceae</taxon>
        <taxon>Actinacidiphila</taxon>
    </lineage>
</organism>
<dbReference type="Proteomes" id="UP000198280">
    <property type="component" value="Unassembled WGS sequence"/>
</dbReference>
<feature type="compositionally biased region" description="Polar residues" evidence="1">
    <location>
        <begin position="59"/>
        <end position="68"/>
    </location>
</feature>
<keyword evidence="3" id="KW-1185">Reference proteome</keyword>